<evidence type="ECO:0000259" key="5">
    <source>
        <dbReference type="PROSITE" id="PS50887"/>
    </source>
</evidence>
<dbReference type="CDD" id="cd06225">
    <property type="entry name" value="HAMP"/>
    <property type="match status" value="1"/>
</dbReference>
<dbReference type="Gene3D" id="3.30.450.20">
    <property type="entry name" value="PAS domain"/>
    <property type="match status" value="1"/>
</dbReference>
<dbReference type="CDD" id="cd00130">
    <property type="entry name" value="PAS"/>
    <property type="match status" value="1"/>
</dbReference>
<feature type="domain" description="HAMP" evidence="4">
    <location>
        <begin position="311"/>
        <end position="363"/>
    </location>
</feature>
<dbReference type="InterPro" id="IPR000700">
    <property type="entry name" value="PAS-assoc_C"/>
</dbReference>
<dbReference type="SMART" id="SM00304">
    <property type="entry name" value="HAMP"/>
    <property type="match status" value="1"/>
</dbReference>
<dbReference type="Pfam" id="PF05228">
    <property type="entry name" value="CHASE4"/>
    <property type="match status" value="1"/>
</dbReference>
<dbReference type="EMBL" id="CP099397">
    <property type="protein sequence ID" value="USR40823.1"/>
    <property type="molecule type" value="Genomic_DNA"/>
</dbReference>
<dbReference type="InterPro" id="IPR003660">
    <property type="entry name" value="HAMP_dom"/>
</dbReference>
<dbReference type="Gene3D" id="6.10.340.10">
    <property type="match status" value="1"/>
</dbReference>
<keyword evidence="6" id="KW-0548">Nucleotidyltransferase</keyword>
<feature type="domain" description="PAS" evidence="2">
    <location>
        <begin position="361"/>
        <end position="431"/>
    </location>
</feature>
<proteinExistence type="predicted"/>
<evidence type="ECO:0000313" key="7">
    <source>
        <dbReference type="Proteomes" id="UP001054897"/>
    </source>
</evidence>
<feature type="domain" description="PAC" evidence="3">
    <location>
        <begin position="434"/>
        <end position="486"/>
    </location>
</feature>
<dbReference type="PANTHER" id="PTHR46663">
    <property type="entry name" value="DIGUANYLATE CYCLASE DGCT-RELATED"/>
    <property type="match status" value="1"/>
</dbReference>
<dbReference type="InterPro" id="IPR035965">
    <property type="entry name" value="PAS-like_dom_sf"/>
</dbReference>
<organism evidence="6 7">
    <name type="scientific">Ectopseudomonas hydrolytica</name>
    <dbReference type="NCBI Taxonomy" id="2493633"/>
    <lineage>
        <taxon>Bacteria</taxon>
        <taxon>Pseudomonadati</taxon>
        <taxon>Pseudomonadota</taxon>
        <taxon>Gammaproteobacteria</taxon>
        <taxon>Pseudomonadales</taxon>
        <taxon>Pseudomonadaceae</taxon>
        <taxon>Ectopseudomonas</taxon>
    </lineage>
</organism>
<dbReference type="GeneID" id="300080330"/>
<keyword evidence="6" id="KW-0808">Transferase</keyword>
<dbReference type="PROSITE" id="PS50113">
    <property type="entry name" value="PAC"/>
    <property type="match status" value="1"/>
</dbReference>
<dbReference type="RefSeq" id="WP_129483948.1">
    <property type="nucleotide sequence ID" value="NZ_CP099397.1"/>
</dbReference>
<keyword evidence="1" id="KW-0472">Membrane</keyword>
<dbReference type="InterPro" id="IPR000160">
    <property type="entry name" value="GGDEF_dom"/>
</dbReference>
<dbReference type="InterPro" id="IPR007892">
    <property type="entry name" value="CHASE4"/>
</dbReference>
<dbReference type="SMART" id="SM00091">
    <property type="entry name" value="PAS"/>
    <property type="match status" value="1"/>
</dbReference>
<reference evidence="6" key="1">
    <citation type="submission" date="2022-06" db="EMBL/GenBank/DDBJ databases">
        <title>Complete genome of Pseudomonas hydrolytica DSWY01T.</title>
        <authorList>
            <person name="Jung J."/>
            <person name="Jeon C.O."/>
        </authorList>
    </citation>
    <scope>NUCLEOTIDE SEQUENCE</scope>
    <source>
        <strain evidence="6">DSWY01</strain>
    </source>
</reference>
<dbReference type="CDD" id="cd01949">
    <property type="entry name" value="GGDEF"/>
    <property type="match status" value="1"/>
</dbReference>
<dbReference type="SMART" id="SM00267">
    <property type="entry name" value="GGDEF"/>
    <property type="match status" value="1"/>
</dbReference>
<name>A0ABY5AAD6_9GAMM</name>
<dbReference type="PANTHER" id="PTHR46663:SF4">
    <property type="entry name" value="DIGUANYLATE CYCLASE DGCT-RELATED"/>
    <property type="match status" value="1"/>
</dbReference>
<dbReference type="PROSITE" id="PS50885">
    <property type="entry name" value="HAMP"/>
    <property type="match status" value="1"/>
</dbReference>
<dbReference type="PROSITE" id="PS50887">
    <property type="entry name" value="GGDEF"/>
    <property type="match status" value="1"/>
</dbReference>
<evidence type="ECO:0000259" key="2">
    <source>
        <dbReference type="PROSITE" id="PS50112"/>
    </source>
</evidence>
<sequence length="657" mass="73575">MTLRRRLFSLFAPLLLLTLLLVQLLSNQLLLSRFDQQDKQRLQETAHRAHLILLGHIERTTGLLHSYAWWDPSYELAQGRGNASLYLRQNLDSLQLANYDFDFMALFDDAGKLVLEQWAPPDLADLLPVGHDRPRSIASLRSDIYSRSQRLNLLRHQSDAQFRTGQVLLIQGVPVLLVSSAVSNSQGTASAVGTLLAGRFLDGQRLHALDRQLPDSSLHLLPAGVDPKGWQLLPERQTFTAELGPRRLLDEQQQQIELLLNNSDDEPELRLQLTSQRINYHKGKEAIEFFLSVSFLIALAAAGLVYLGLEYWVLHRLERLNREIAGIGQQARLPRVSSLGNDELGELAAALNQMLERLDQSEERDRAILESIQDGYFEVDTEGRFTRVNRGMELSLGYRSEELLNMPFTQLLLTEKVEQAETTFQQAQQDSSLSGFNLQLRRADGSLGDFEGRLSQIHTQDGTFVGYRGILRDISERAAHQRHLHDLAYRDPLTSLGNRKAFHEQLQGDLQQALNEGSVLALFFIDLDHFKQVNDQYGHDAGDALLCAIAARLQHGLRQPGKLYRLGGDEFTLLMPQATAEAARALGERLLGSLGAPFEIAGHSIDFVTPSVGIALCPQHATDSEALIKAADSAMYQAKRKRNQVVMFEPSGAAETH</sequence>
<dbReference type="NCBIfam" id="TIGR00254">
    <property type="entry name" value="GGDEF"/>
    <property type="match status" value="1"/>
</dbReference>
<dbReference type="Pfam" id="PF00990">
    <property type="entry name" value="GGDEF"/>
    <property type="match status" value="1"/>
</dbReference>
<evidence type="ECO:0000313" key="6">
    <source>
        <dbReference type="EMBL" id="USR40823.1"/>
    </source>
</evidence>
<dbReference type="SUPFAM" id="SSF55073">
    <property type="entry name" value="Nucleotide cyclase"/>
    <property type="match status" value="1"/>
</dbReference>
<evidence type="ECO:0000259" key="3">
    <source>
        <dbReference type="PROSITE" id="PS50113"/>
    </source>
</evidence>
<keyword evidence="7" id="KW-1185">Reference proteome</keyword>
<dbReference type="Gene3D" id="3.30.70.270">
    <property type="match status" value="1"/>
</dbReference>
<accession>A0ABY5AAD6</accession>
<dbReference type="InterPro" id="IPR029787">
    <property type="entry name" value="Nucleotide_cyclase"/>
</dbReference>
<dbReference type="InterPro" id="IPR013767">
    <property type="entry name" value="PAS_fold"/>
</dbReference>
<dbReference type="Proteomes" id="UP001054897">
    <property type="component" value="Chromosome"/>
</dbReference>
<gene>
    <name evidence="6" type="ORF">L1F06_005105</name>
</gene>
<feature type="domain" description="GGDEF" evidence="5">
    <location>
        <begin position="518"/>
        <end position="650"/>
    </location>
</feature>
<protein>
    <submittedName>
        <fullName evidence="6">Diguanylate cyclase</fullName>
        <ecNumber evidence="6">2.7.7.65</ecNumber>
    </submittedName>
</protein>
<dbReference type="PROSITE" id="PS50112">
    <property type="entry name" value="PAS"/>
    <property type="match status" value="1"/>
</dbReference>
<dbReference type="InterPro" id="IPR043128">
    <property type="entry name" value="Rev_trsase/Diguanyl_cyclase"/>
</dbReference>
<feature type="transmembrane region" description="Helical" evidence="1">
    <location>
        <begin position="289"/>
        <end position="314"/>
    </location>
</feature>
<keyword evidence="1" id="KW-1133">Transmembrane helix</keyword>
<keyword evidence="1" id="KW-0812">Transmembrane</keyword>
<dbReference type="InterPro" id="IPR052163">
    <property type="entry name" value="DGC-Regulatory_Protein"/>
</dbReference>
<dbReference type="EC" id="2.7.7.65" evidence="6"/>
<dbReference type="Pfam" id="PF00672">
    <property type="entry name" value="HAMP"/>
    <property type="match status" value="1"/>
</dbReference>
<dbReference type="NCBIfam" id="TIGR00229">
    <property type="entry name" value="sensory_box"/>
    <property type="match status" value="1"/>
</dbReference>
<dbReference type="GO" id="GO:0052621">
    <property type="term" value="F:diguanylate cyclase activity"/>
    <property type="evidence" value="ECO:0007669"/>
    <property type="project" value="UniProtKB-EC"/>
</dbReference>
<evidence type="ECO:0000256" key="1">
    <source>
        <dbReference type="SAM" id="Phobius"/>
    </source>
</evidence>
<dbReference type="SUPFAM" id="SSF55785">
    <property type="entry name" value="PYP-like sensor domain (PAS domain)"/>
    <property type="match status" value="1"/>
</dbReference>
<dbReference type="InterPro" id="IPR000014">
    <property type="entry name" value="PAS"/>
</dbReference>
<dbReference type="Pfam" id="PF00989">
    <property type="entry name" value="PAS"/>
    <property type="match status" value="1"/>
</dbReference>
<evidence type="ECO:0000259" key="4">
    <source>
        <dbReference type="PROSITE" id="PS50885"/>
    </source>
</evidence>